<gene>
    <name evidence="4" type="ORF">SAMD00020551_3994</name>
</gene>
<dbReference type="PANTHER" id="PTHR45586:SF1">
    <property type="entry name" value="LIPOPOLYSACCHARIDE ASSEMBLY PROTEIN B"/>
    <property type="match status" value="1"/>
</dbReference>
<evidence type="ECO:0000256" key="3">
    <source>
        <dbReference type="PROSITE-ProRule" id="PRU00339"/>
    </source>
</evidence>
<dbReference type="PROSITE" id="PS50005">
    <property type="entry name" value="TPR"/>
    <property type="match status" value="2"/>
</dbReference>
<dbReference type="InterPro" id="IPR051012">
    <property type="entry name" value="CellSynth/LPSAsmb/PSIAsmb"/>
</dbReference>
<comment type="caution">
    <text evidence="4">The sequence shown here is derived from an EMBL/GenBank/DDBJ whole genome shotgun (WGS) entry which is preliminary data.</text>
</comment>
<evidence type="ECO:0000313" key="5">
    <source>
        <dbReference type="Proteomes" id="UP000031014"/>
    </source>
</evidence>
<protein>
    <submittedName>
        <fullName evidence="4">TPR domain protein</fullName>
    </submittedName>
</protein>
<sequence>MGKDSKAMKQKGQLLSFVPTGEYYFTKGVKAFHRRDLKKAEKYFQRAMHLEPGEPMIVCQLAIVQSELGEYQQSNRLLHLVLEELDENMAECHYFLANNYAHLGLFRDAFRHANLYIELNEDGEFAEDASDLLELLTMEAEEMDEDYYEEDDLIVKQEEARNHLESGEFPKAIEIFQEVIEEYPEYWSAYNNLALAYFYLGETVKARDILNDVLEQNPGNLHALCNALVFAHYQGQEKEGQDLKDSLEKIHPIHVEHQFKLGATFALVGEYELAYRWLKKLQKTGFEGDGAFYYWLSHASYFTGRENTARNAWKKVLEFSPEKEGMEPWADKPGVKFEAQVSAILNQLNSDYPEERLFALFLTSVSAKKKEILAAETSTDKMTEMEKSYLAYVASGKLSSKEEEVKGAHETAKLLYDHHQPIGKNEAGVYIMWFSVFEQAAEAGYDFKNKKAWAAAVDYLWDKLRNIKTSKAAVAKKYGLSVSTLSKYINLANEFLQEEDSI</sequence>
<dbReference type="RefSeq" id="WP_041967459.1">
    <property type="nucleotide sequence ID" value="NZ_BASE01000095.1"/>
</dbReference>
<keyword evidence="2 3" id="KW-0802">TPR repeat</keyword>
<evidence type="ECO:0000256" key="1">
    <source>
        <dbReference type="ARBA" id="ARBA00022737"/>
    </source>
</evidence>
<reference evidence="4 5" key="1">
    <citation type="submission" date="2013-06" db="EMBL/GenBank/DDBJ databases">
        <title>Whole genome shotgun sequence of Bacillus selenatarsenatis SF-1.</title>
        <authorList>
            <person name="Kuroda M."/>
            <person name="Sei K."/>
            <person name="Yamashita M."/>
            <person name="Ike M."/>
        </authorList>
    </citation>
    <scope>NUCLEOTIDE SEQUENCE [LARGE SCALE GENOMIC DNA]</scope>
    <source>
        <strain evidence="4 5">SF-1</strain>
    </source>
</reference>
<dbReference type="InterPro" id="IPR011990">
    <property type="entry name" value="TPR-like_helical_dom_sf"/>
</dbReference>
<dbReference type="AlphaFoldDB" id="A0A0A8XCF6"/>
<proteinExistence type="predicted"/>
<keyword evidence="1" id="KW-0677">Repeat</keyword>
<feature type="repeat" description="TPR" evidence="3">
    <location>
        <begin position="21"/>
        <end position="54"/>
    </location>
</feature>
<evidence type="ECO:0000256" key="2">
    <source>
        <dbReference type="ARBA" id="ARBA00022803"/>
    </source>
</evidence>
<organism evidence="4 5">
    <name type="scientific">Mesobacillus selenatarsenatis (strain DSM 18680 / JCM 14380 / FERM P-15431 / SF-1)</name>
    <dbReference type="NCBI Taxonomy" id="1321606"/>
    <lineage>
        <taxon>Bacteria</taxon>
        <taxon>Bacillati</taxon>
        <taxon>Bacillota</taxon>
        <taxon>Bacilli</taxon>
        <taxon>Bacillales</taxon>
        <taxon>Bacillaceae</taxon>
        <taxon>Mesobacillus</taxon>
    </lineage>
</organism>
<dbReference type="InterPro" id="IPR019734">
    <property type="entry name" value="TPR_rpt"/>
</dbReference>
<dbReference type="SMART" id="SM00028">
    <property type="entry name" value="TPR"/>
    <property type="match status" value="4"/>
</dbReference>
<dbReference type="SUPFAM" id="SSF48452">
    <property type="entry name" value="TPR-like"/>
    <property type="match status" value="2"/>
</dbReference>
<dbReference type="Proteomes" id="UP000031014">
    <property type="component" value="Unassembled WGS sequence"/>
</dbReference>
<dbReference type="EMBL" id="BASE01000095">
    <property type="protein sequence ID" value="GAM15836.1"/>
    <property type="molecule type" value="Genomic_DNA"/>
</dbReference>
<name>A0A0A8XCF6_MESS1</name>
<dbReference type="PANTHER" id="PTHR45586">
    <property type="entry name" value="TPR REPEAT-CONTAINING PROTEIN PA4667"/>
    <property type="match status" value="1"/>
</dbReference>
<feature type="repeat" description="TPR" evidence="3">
    <location>
        <begin position="187"/>
        <end position="220"/>
    </location>
</feature>
<dbReference type="OrthoDB" id="600613at2"/>
<dbReference type="STRING" id="1321606.SAMD00020551_3994"/>
<evidence type="ECO:0000313" key="4">
    <source>
        <dbReference type="EMBL" id="GAM15836.1"/>
    </source>
</evidence>
<keyword evidence="5" id="KW-1185">Reference proteome</keyword>
<accession>A0A0A8XCF6</accession>
<dbReference type="Gene3D" id="1.25.40.10">
    <property type="entry name" value="Tetratricopeptide repeat domain"/>
    <property type="match status" value="2"/>
</dbReference>
<dbReference type="Pfam" id="PF14559">
    <property type="entry name" value="TPR_19"/>
    <property type="match status" value="1"/>
</dbReference>